<accession>A0A7J0BZR0</accession>
<name>A0A7J0BZR0_9ACTN</name>
<comment type="caution">
    <text evidence="2">The sequence shown here is derived from an EMBL/GenBank/DDBJ whole genome shotgun (WGS) entry which is preliminary data.</text>
</comment>
<sequence length="49" mass="5115">MGRQHGTGDPEGTQAATPKGADMSNPQPPELRRSGKGGGRPPEQQPDHP</sequence>
<feature type="region of interest" description="Disordered" evidence="1">
    <location>
        <begin position="1"/>
        <end position="49"/>
    </location>
</feature>
<dbReference type="EMBL" id="BLWC01000001">
    <property type="protein sequence ID" value="GFM95735.1"/>
    <property type="molecule type" value="Genomic_DNA"/>
</dbReference>
<dbReference type="AlphaFoldDB" id="A0A7J0BZR0"/>
<keyword evidence="3" id="KW-1185">Reference proteome</keyword>
<evidence type="ECO:0000313" key="2">
    <source>
        <dbReference type="EMBL" id="GFM95735.1"/>
    </source>
</evidence>
<evidence type="ECO:0000313" key="3">
    <source>
        <dbReference type="Proteomes" id="UP000498980"/>
    </source>
</evidence>
<reference evidence="2 3" key="1">
    <citation type="submission" date="2020-05" db="EMBL/GenBank/DDBJ databases">
        <title>Whole genome shotgun sequence of Streptomyces fulvorobeus NBRC 15897.</title>
        <authorList>
            <person name="Komaki H."/>
            <person name="Tamura T."/>
        </authorList>
    </citation>
    <scope>NUCLEOTIDE SEQUENCE [LARGE SCALE GENOMIC DNA]</scope>
    <source>
        <strain evidence="2 3">NBRC 15897</strain>
    </source>
</reference>
<protein>
    <submittedName>
        <fullName evidence="2">Uncharacterized protein</fullName>
    </submittedName>
</protein>
<proteinExistence type="predicted"/>
<dbReference type="Proteomes" id="UP000498980">
    <property type="component" value="Unassembled WGS sequence"/>
</dbReference>
<gene>
    <name evidence="2" type="ORF">Sfulv_05460</name>
</gene>
<evidence type="ECO:0000256" key="1">
    <source>
        <dbReference type="SAM" id="MobiDB-lite"/>
    </source>
</evidence>
<organism evidence="2 3">
    <name type="scientific">Streptomyces fulvorobeus</name>
    <dbReference type="NCBI Taxonomy" id="284028"/>
    <lineage>
        <taxon>Bacteria</taxon>
        <taxon>Bacillati</taxon>
        <taxon>Actinomycetota</taxon>
        <taxon>Actinomycetes</taxon>
        <taxon>Kitasatosporales</taxon>
        <taxon>Streptomycetaceae</taxon>
        <taxon>Streptomyces</taxon>
    </lineage>
</organism>